<dbReference type="Proteomes" id="UP000789860">
    <property type="component" value="Unassembled WGS sequence"/>
</dbReference>
<accession>A0ACA9LBU0</accession>
<evidence type="ECO:0000313" key="1">
    <source>
        <dbReference type="EMBL" id="CAG8521744.1"/>
    </source>
</evidence>
<evidence type="ECO:0000313" key="2">
    <source>
        <dbReference type="Proteomes" id="UP000789860"/>
    </source>
</evidence>
<organism evidence="1 2">
    <name type="scientific">Scutellospora calospora</name>
    <dbReference type="NCBI Taxonomy" id="85575"/>
    <lineage>
        <taxon>Eukaryota</taxon>
        <taxon>Fungi</taxon>
        <taxon>Fungi incertae sedis</taxon>
        <taxon>Mucoromycota</taxon>
        <taxon>Glomeromycotina</taxon>
        <taxon>Glomeromycetes</taxon>
        <taxon>Diversisporales</taxon>
        <taxon>Gigasporaceae</taxon>
        <taxon>Scutellospora</taxon>
    </lineage>
</organism>
<feature type="non-terminal residue" evidence="1">
    <location>
        <position position="673"/>
    </location>
</feature>
<dbReference type="EMBL" id="CAJVPM010005240">
    <property type="protein sequence ID" value="CAG8521744.1"/>
    <property type="molecule type" value="Genomic_DNA"/>
</dbReference>
<proteinExistence type="predicted"/>
<keyword evidence="2" id="KW-1185">Reference proteome</keyword>
<sequence length="673" mass="77766">MYKKNEWKKFFNENNIPKYNENNWFFSSLTITEFLEVKKSELDTSLEILKDILSDNKNTFKSLPEDYEKNKINNLKDNFLPCGAKQIDLRKAISDKRNTFRYKINELNNEFDNDRLDLTKYQKTLKSIIEIEEIVFDKWKNRVTPEFLNKFLDQFLQREGNKNLKEKDLENWLKGEDPGPNENKLNGYSLIDKPKEKIKIAEIKNNKFTRKIINDFEISSCEVLEKEKELDKSLAGTYQLPYVFNLIDFHPDKLKDEKNNYNLEKFAKIKEITLKGKLGKIKRTVLNYDGPGILPILTSRGKTTKLVRYLLTCIFPGNHIILVTPNEELAADTENHHKGWLQYTNNMPYKCVIHGKEGVLPYTVKNGSLASWINDNKRKTVIDNSNDFLEMIDYRRETSSEIGKSTLSILQLHHLVRYIACEKVNIDELKDPKNRYKDFEKAVLEIKEKLINKENTIIIFDESHFPNTSYQVIQPLVIMMDYKVLVMKKTQIFFRTTGDEYHRKSNGEEDRKRPLLKSGLDPKKLKMLEDSDILYVIFDNTNSSTISGITEGMPPGSIFIANINHEIGFTPDIDNVILTGETQLSKLGVGSGAGRVGRIKPRKAFLTTQRLENPTPGNDIVYYLINAMMNKSSTNPMKPLNEADRPSEAVVIGLSGDPKPSSVIPQQICPIYN</sequence>
<protein>
    <submittedName>
        <fullName evidence="1">1265_t:CDS:1</fullName>
    </submittedName>
</protein>
<name>A0ACA9LBU0_9GLOM</name>
<reference evidence="1" key="1">
    <citation type="submission" date="2021-06" db="EMBL/GenBank/DDBJ databases">
        <authorList>
            <person name="Kallberg Y."/>
            <person name="Tangrot J."/>
            <person name="Rosling A."/>
        </authorList>
    </citation>
    <scope>NUCLEOTIDE SEQUENCE</scope>
    <source>
        <strain evidence="1">AU212A</strain>
    </source>
</reference>
<gene>
    <name evidence="1" type="ORF">SCALOS_LOCUS4097</name>
</gene>
<comment type="caution">
    <text evidence="1">The sequence shown here is derived from an EMBL/GenBank/DDBJ whole genome shotgun (WGS) entry which is preliminary data.</text>
</comment>